<dbReference type="eggNOG" id="COG1702">
    <property type="taxonomic scope" value="Bacteria"/>
</dbReference>
<evidence type="ECO:0000256" key="4">
    <source>
        <dbReference type="ARBA" id="ARBA00022741"/>
    </source>
</evidence>
<dbReference type="SUPFAM" id="SSF52540">
    <property type="entry name" value="P-loop containing nucleoside triphosphate hydrolases"/>
    <property type="match status" value="1"/>
</dbReference>
<keyword evidence="9" id="KW-1185">Reference proteome</keyword>
<evidence type="ECO:0000256" key="6">
    <source>
        <dbReference type="ARBA" id="ARBA00039970"/>
    </source>
</evidence>
<keyword evidence="5" id="KW-0067">ATP-binding</keyword>
<dbReference type="Proteomes" id="UP000007013">
    <property type="component" value="Chromosome"/>
</dbReference>
<keyword evidence="4" id="KW-0547">Nucleotide-binding</keyword>
<evidence type="ECO:0000259" key="7">
    <source>
        <dbReference type="Pfam" id="PF02562"/>
    </source>
</evidence>
<evidence type="ECO:0000256" key="5">
    <source>
        <dbReference type="ARBA" id="ARBA00022840"/>
    </source>
</evidence>
<sequence>MSTKTLHFPSPRHLHALYAGRDENLAYAERALGAKLVSRDTALKIDAPAEALGRTEALFTFLSDARTQGMSIRTPDFHRITDAFARGEGDQLRELFAEPLVIATNRKSIIPKTLGQKFYLKTILANPIVIGIGPAGTGKTYLAMAAAVSALLKNQVQRIILTRPAVEAGEALGFLPGDLREKILPYLRPLYDALHDMLDPEDVARLTEKGVIEIAPLAYMRGRTLSHAFVVLDEAQNTTPEQMMMFLTRLGEESRMVVTGDVTQIDLPRSKQSGLLEVRHILRDIPGIEFHTFSGADVVRHPLVQRIIEAYDNYRNPMSGAAEPEAKG</sequence>
<comment type="subcellular location">
    <subcellularLocation>
        <location evidence="1">Cytoplasm</location>
    </subcellularLocation>
</comment>
<dbReference type="RefSeq" id="WP_012375341.1">
    <property type="nucleotide sequence ID" value="NC_010571.1"/>
</dbReference>
<organism evidence="8 9">
    <name type="scientific">Opitutus terrae (strain DSM 11246 / JCM 15787 / PB90-1)</name>
    <dbReference type="NCBI Taxonomy" id="452637"/>
    <lineage>
        <taxon>Bacteria</taxon>
        <taxon>Pseudomonadati</taxon>
        <taxon>Verrucomicrobiota</taxon>
        <taxon>Opitutia</taxon>
        <taxon>Opitutales</taxon>
        <taxon>Opitutaceae</taxon>
        <taxon>Opitutus</taxon>
    </lineage>
</organism>
<dbReference type="Pfam" id="PF02562">
    <property type="entry name" value="PhoH"/>
    <property type="match status" value="1"/>
</dbReference>
<dbReference type="KEGG" id="ote:Oter_2524"/>
<dbReference type="AlphaFoldDB" id="B1ZT17"/>
<evidence type="ECO:0000313" key="8">
    <source>
        <dbReference type="EMBL" id="ACB75806.1"/>
    </source>
</evidence>
<accession>B1ZT17</accession>
<reference evidence="8 9" key="1">
    <citation type="journal article" date="2011" name="J. Bacteriol.">
        <title>Genome sequence of the verrucomicrobium Opitutus terrae PB90-1, an abundant inhabitant of rice paddy soil ecosystems.</title>
        <authorList>
            <person name="van Passel M.W."/>
            <person name="Kant R."/>
            <person name="Palva A."/>
            <person name="Copeland A."/>
            <person name="Lucas S."/>
            <person name="Lapidus A."/>
            <person name="Glavina del Rio T."/>
            <person name="Pitluck S."/>
            <person name="Goltsman E."/>
            <person name="Clum A."/>
            <person name="Sun H."/>
            <person name="Schmutz J."/>
            <person name="Larimer F.W."/>
            <person name="Land M.L."/>
            <person name="Hauser L."/>
            <person name="Kyrpides N."/>
            <person name="Mikhailova N."/>
            <person name="Richardson P.P."/>
            <person name="Janssen P.H."/>
            <person name="de Vos W.M."/>
            <person name="Smidt H."/>
        </authorList>
    </citation>
    <scope>NUCLEOTIDE SEQUENCE [LARGE SCALE GENOMIC DNA]</scope>
    <source>
        <strain evidence="9">DSM 11246 / JCM 15787 / PB90-1</strain>
    </source>
</reference>
<dbReference type="InterPro" id="IPR051451">
    <property type="entry name" value="PhoH2-like"/>
</dbReference>
<evidence type="ECO:0000256" key="3">
    <source>
        <dbReference type="ARBA" id="ARBA00022490"/>
    </source>
</evidence>
<evidence type="ECO:0000313" key="9">
    <source>
        <dbReference type="Proteomes" id="UP000007013"/>
    </source>
</evidence>
<dbReference type="FunFam" id="3.40.50.300:FF:000013">
    <property type="entry name" value="PhoH family ATPase"/>
    <property type="match status" value="1"/>
</dbReference>
<protein>
    <recommendedName>
        <fullName evidence="6">PhoH-like protein</fullName>
    </recommendedName>
</protein>
<dbReference type="InterPro" id="IPR003714">
    <property type="entry name" value="PhoH"/>
</dbReference>
<proteinExistence type="inferred from homology"/>
<keyword evidence="3" id="KW-0963">Cytoplasm</keyword>
<dbReference type="PANTHER" id="PTHR30473">
    <property type="entry name" value="PROTEIN PHOH"/>
    <property type="match status" value="1"/>
</dbReference>
<feature type="domain" description="PhoH-like protein" evidence="7">
    <location>
        <begin position="109"/>
        <end position="312"/>
    </location>
</feature>
<name>B1ZT17_OPITP</name>
<dbReference type="HOGENOM" id="CLU_051654_0_0_0"/>
<dbReference type="GO" id="GO:0005829">
    <property type="term" value="C:cytosol"/>
    <property type="evidence" value="ECO:0007669"/>
    <property type="project" value="TreeGrafter"/>
</dbReference>
<dbReference type="STRING" id="452637.Oter_2524"/>
<evidence type="ECO:0000256" key="2">
    <source>
        <dbReference type="ARBA" id="ARBA00010393"/>
    </source>
</evidence>
<dbReference type="PANTHER" id="PTHR30473:SF1">
    <property type="entry name" value="PHOH-LIKE PROTEIN"/>
    <property type="match status" value="1"/>
</dbReference>
<dbReference type="Gene3D" id="3.40.50.300">
    <property type="entry name" value="P-loop containing nucleotide triphosphate hydrolases"/>
    <property type="match status" value="1"/>
</dbReference>
<dbReference type="InterPro" id="IPR027417">
    <property type="entry name" value="P-loop_NTPase"/>
</dbReference>
<dbReference type="OrthoDB" id="9773137at2"/>
<comment type="similarity">
    <text evidence="2">Belongs to the PhoH family.</text>
</comment>
<dbReference type="GO" id="GO:0005524">
    <property type="term" value="F:ATP binding"/>
    <property type="evidence" value="ECO:0007669"/>
    <property type="project" value="UniProtKB-KW"/>
</dbReference>
<evidence type="ECO:0000256" key="1">
    <source>
        <dbReference type="ARBA" id="ARBA00004496"/>
    </source>
</evidence>
<dbReference type="EMBL" id="CP001032">
    <property type="protein sequence ID" value="ACB75806.1"/>
    <property type="molecule type" value="Genomic_DNA"/>
</dbReference>
<gene>
    <name evidence="8" type="ordered locus">Oter_2524</name>
</gene>